<sequence>MLEEVNGLLCAADACPEVSVGTDHSVASFEQRGISLTLNQKIDGPAGIVVNGKFVGPSGINVTGPAGTTESSNAEFARPATQGELAPQDAASKLLYTKAIPTALLVTPVKKAGDSMVEIGSQTKRKSTRLASKPRSGLTMEQQAPLLLKKCGAADDAAGPAHVAQTTLATKFVAPIVKDTVSNYRDLFGLPEGDGADKFAAITIDAEA</sequence>
<accession>A0A8T0TBT0</accession>
<proteinExistence type="predicted"/>
<evidence type="ECO:0000313" key="1">
    <source>
        <dbReference type="EMBL" id="KAG2606574.1"/>
    </source>
</evidence>
<dbReference type="Proteomes" id="UP000823388">
    <property type="component" value="Chromosome 4N"/>
</dbReference>
<dbReference type="EMBL" id="CM029044">
    <property type="protein sequence ID" value="KAG2606574.1"/>
    <property type="molecule type" value="Genomic_DNA"/>
</dbReference>
<comment type="caution">
    <text evidence="1">The sequence shown here is derived from an EMBL/GenBank/DDBJ whole genome shotgun (WGS) entry which is preliminary data.</text>
</comment>
<reference evidence="1" key="1">
    <citation type="submission" date="2020-05" db="EMBL/GenBank/DDBJ databases">
        <title>WGS assembly of Panicum virgatum.</title>
        <authorList>
            <person name="Lovell J.T."/>
            <person name="Jenkins J."/>
            <person name="Shu S."/>
            <person name="Juenger T.E."/>
            <person name="Schmutz J."/>
        </authorList>
    </citation>
    <scope>NUCLEOTIDE SEQUENCE</scope>
    <source>
        <strain evidence="1">AP13</strain>
    </source>
</reference>
<gene>
    <name evidence="1" type="ORF">PVAP13_4NG061800</name>
</gene>
<evidence type="ECO:0000313" key="2">
    <source>
        <dbReference type="Proteomes" id="UP000823388"/>
    </source>
</evidence>
<name>A0A8T0TBT0_PANVG</name>
<protein>
    <submittedName>
        <fullName evidence="1">Uncharacterized protein</fullName>
    </submittedName>
</protein>
<keyword evidence="2" id="KW-1185">Reference proteome</keyword>
<dbReference type="AlphaFoldDB" id="A0A8T0TBT0"/>
<organism evidence="1 2">
    <name type="scientific">Panicum virgatum</name>
    <name type="common">Blackwell switchgrass</name>
    <dbReference type="NCBI Taxonomy" id="38727"/>
    <lineage>
        <taxon>Eukaryota</taxon>
        <taxon>Viridiplantae</taxon>
        <taxon>Streptophyta</taxon>
        <taxon>Embryophyta</taxon>
        <taxon>Tracheophyta</taxon>
        <taxon>Spermatophyta</taxon>
        <taxon>Magnoliopsida</taxon>
        <taxon>Liliopsida</taxon>
        <taxon>Poales</taxon>
        <taxon>Poaceae</taxon>
        <taxon>PACMAD clade</taxon>
        <taxon>Panicoideae</taxon>
        <taxon>Panicodae</taxon>
        <taxon>Paniceae</taxon>
        <taxon>Panicinae</taxon>
        <taxon>Panicum</taxon>
        <taxon>Panicum sect. Hiantes</taxon>
    </lineage>
</organism>